<feature type="compositionally biased region" description="Low complexity" evidence="1">
    <location>
        <begin position="415"/>
        <end position="427"/>
    </location>
</feature>
<dbReference type="Proteomes" id="UP000031575">
    <property type="component" value="Unassembled WGS sequence"/>
</dbReference>
<evidence type="ECO:0000313" key="2">
    <source>
        <dbReference type="EMBL" id="KIH89467.1"/>
    </source>
</evidence>
<name>A0A0C2IWR2_9PEZI</name>
<accession>A0A0C2IWR2</accession>
<gene>
    <name evidence="2" type="ORF">SPBR_07065</name>
</gene>
<protein>
    <submittedName>
        <fullName evidence="2">Uncharacterized protein</fullName>
    </submittedName>
</protein>
<dbReference type="HOGENOM" id="CLU_516973_0_0_1"/>
<sequence length="541" mass="59691">MSHSGNHHYPHNQQPTPPSSGMQYAYENASEAPSITGQPSVAPAYDMSSYSYQSPKEEVLPTTMDSYQFGSYTATAPSHPDETTGSPSVYSYSPAMNAGSSQYLAQAQQRLPPPGPAMYSPYGAPPTQHGHQQQQHQQHPQGLAPLLSHPRPMTYRTDRTMTSDYSSMAPITSLAQAPQSTDVPGGSNYRRLPPATVNDQSRTPRTQAGSIGDVSQLFQANGTADVTSPNRPRFASDSFRKALTPDKESLLVSDTDEIKLNHQAPEQAQFIFNQRQTHSSLQGKGLWEYVASKFQVEFPDGQCSNARLQMTLTRARRRFARYPKYMFARSGVKVADKIPQLENFMMVYEREEKAKYVRYAKMLNDINAQDGKSKSFEWKPADVESIACRIGFEEPAPDPNTSLRNRRNITRKKLQAASSSQRGRAQSTVMAPVWSNNGYMPGSQQYPLPSPHQAHADESCIYNIEPADLTEEQSSALADTLALRHGSNDYAEDALSSGHSNSPIDQSMDNATPQSSTSAYSRTRQSPSPGGTGMHLRISPH</sequence>
<feature type="region of interest" description="Disordered" evidence="1">
    <location>
        <begin position="176"/>
        <end position="209"/>
    </location>
</feature>
<organism evidence="2 3">
    <name type="scientific">Sporothrix brasiliensis 5110</name>
    <dbReference type="NCBI Taxonomy" id="1398154"/>
    <lineage>
        <taxon>Eukaryota</taxon>
        <taxon>Fungi</taxon>
        <taxon>Dikarya</taxon>
        <taxon>Ascomycota</taxon>
        <taxon>Pezizomycotina</taxon>
        <taxon>Sordariomycetes</taxon>
        <taxon>Sordariomycetidae</taxon>
        <taxon>Ophiostomatales</taxon>
        <taxon>Ophiostomataceae</taxon>
        <taxon>Sporothrix</taxon>
    </lineage>
</organism>
<evidence type="ECO:0000313" key="3">
    <source>
        <dbReference type="Proteomes" id="UP000031575"/>
    </source>
</evidence>
<dbReference type="OrthoDB" id="10289419at2759"/>
<reference evidence="2 3" key="1">
    <citation type="journal article" date="2014" name="BMC Genomics">
        <title>Comparative genomics of the major fungal agents of human and animal Sporotrichosis: Sporothrix schenckii and Sporothrix brasiliensis.</title>
        <authorList>
            <person name="Teixeira M.M."/>
            <person name="de Almeida L.G."/>
            <person name="Kubitschek-Barreira P."/>
            <person name="Alves F.L."/>
            <person name="Kioshima E.S."/>
            <person name="Abadio A.K."/>
            <person name="Fernandes L."/>
            <person name="Derengowski L.S."/>
            <person name="Ferreira K.S."/>
            <person name="Souza R.C."/>
            <person name="Ruiz J.C."/>
            <person name="de Andrade N.C."/>
            <person name="Paes H.C."/>
            <person name="Nicola A.M."/>
            <person name="Albuquerque P."/>
            <person name="Gerber A.L."/>
            <person name="Martins V.P."/>
            <person name="Peconick L.D."/>
            <person name="Neto A.V."/>
            <person name="Chaucanez C.B."/>
            <person name="Silva P.A."/>
            <person name="Cunha O.L."/>
            <person name="de Oliveira F.F."/>
            <person name="dos Santos T.C."/>
            <person name="Barros A.L."/>
            <person name="Soares M.A."/>
            <person name="de Oliveira L.M."/>
            <person name="Marini M.M."/>
            <person name="Villalobos-Duno H."/>
            <person name="Cunha M.M."/>
            <person name="de Hoog S."/>
            <person name="da Silveira J.F."/>
            <person name="Henrissat B."/>
            <person name="Nino-Vega G.A."/>
            <person name="Cisalpino P.S."/>
            <person name="Mora-Montes H.M."/>
            <person name="Almeida S.R."/>
            <person name="Stajich J.E."/>
            <person name="Lopes-Bezerra L.M."/>
            <person name="Vasconcelos A.T."/>
            <person name="Felipe M.S."/>
        </authorList>
    </citation>
    <scope>NUCLEOTIDE SEQUENCE [LARGE SCALE GENOMIC DNA]</scope>
    <source>
        <strain evidence="2 3">5110</strain>
    </source>
</reference>
<feature type="compositionally biased region" description="Polar residues" evidence="1">
    <location>
        <begin position="197"/>
        <end position="209"/>
    </location>
</feature>
<feature type="region of interest" description="Disordered" evidence="1">
    <location>
        <begin position="394"/>
        <end position="428"/>
    </location>
</feature>
<dbReference type="RefSeq" id="XP_040617477.1">
    <property type="nucleotide sequence ID" value="XM_040765320.1"/>
</dbReference>
<feature type="compositionally biased region" description="Basic residues" evidence="1">
    <location>
        <begin position="1"/>
        <end position="10"/>
    </location>
</feature>
<feature type="region of interest" description="Disordered" evidence="1">
    <location>
        <begin position="1"/>
        <end position="47"/>
    </location>
</feature>
<feature type="compositionally biased region" description="Polar residues" evidence="1">
    <location>
        <begin position="497"/>
        <end position="529"/>
    </location>
</feature>
<dbReference type="EMBL" id="AWTV01000009">
    <property type="protein sequence ID" value="KIH89467.1"/>
    <property type="molecule type" value="Genomic_DNA"/>
</dbReference>
<feature type="compositionally biased region" description="Polar residues" evidence="1">
    <location>
        <begin position="11"/>
        <end position="22"/>
    </location>
</feature>
<feature type="region of interest" description="Disordered" evidence="1">
    <location>
        <begin position="491"/>
        <end position="541"/>
    </location>
</feature>
<dbReference type="AlphaFoldDB" id="A0A0C2IWR2"/>
<feature type="compositionally biased region" description="Basic residues" evidence="1">
    <location>
        <begin position="404"/>
        <end position="414"/>
    </location>
</feature>
<comment type="caution">
    <text evidence="2">The sequence shown here is derived from an EMBL/GenBank/DDBJ whole genome shotgun (WGS) entry which is preliminary data.</text>
</comment>
<keyword evidence="3" id="KW-1185">Reference proteome</keyword>
<evidence type="ECO:0000256" key="1">
    <source>
        <dbReference type="SAM" id="MobiDB-lite"/>
    </source>
</evidence>
<proteinExistence type="predicted"/>
<dbReference type="VEuPathDB" id="FungiDB:SPBR_07065"/>
<feature type="region of interest" description="Disordered" evidence="1">
    <location>
        <begin position="110"/>
        <end position="144"/>
    </location>
</feature>
<dbReference type="GeneID" id="63680241"/>
<feature type="compositionally biased region" description="Low complexity" evidence="1">
    <location>
        <begin position="128"/>
        <end position="142"/>
    </location>
</feature>